<proteinExistence type="predicted"/>
<gene>
    <name evidence="1" type="ORF">DWZ68_03385</name>
</gene>
<name>A0A415QNM1_9BACT</name>
<dbReference type="EMBL" id="QRPV01000003">
    <property type="protein sequence ID" value="RHM46017.1"/>
    <property type="molecule type" value="Genomic_DNA"/>
</dbReference>
<dbReference type="Proteomes" id="UP000286038">
    <property type="component" value="Unassembled WGS sequence"/>
</dbReference>
<keyword evidence="1" id="KW-0675">Receptor</keyword>
<accession>A0A415QNM1</accession>
<protein>
    <submittedName>
        <fullName evidence="1">TonB-dependent receptor</fullName>
    </submittedName>
</protein>
<evidence type="ECO:0000313" key="2">
    <source>
        <dbReference type="Proteomes" id="UP000286038"/>
    </source>
</evidence>
<comment type="caution">
    <text evidence="1">The sequence shown here is derived from an EMBL/GenBank/DDBJ whole genome shotgun (WGS) entry which is preliminary data.</text>
</comment>
<evidence type="ECO:0000313" key="1">
    <source>
        <dbReference type="EMBL" id="RHM46017.1"/>
    </source>
</evidence>
<reference evidence="1 2" key="1">
    <citation type="submission" date="2018-08" db="EMBL/GenBank/DDBJ databases">
        <title>A genome reference for cultivated species of the human gut microbiota.</title>
        <authorList>
            <person name="Zou Y."/>
            <person name="Xue W."/>
            <person name="Luo G."/>
        </authorList>
    </citation>
    <scope>NUCLEOTIDE SEQUENCE [LARGE SCALE GENOMIC DNA]</scope>
    <source>
        <strain evidence="1 2">AF34-33</strain>
    </source>
</reference>
<sequence>MSIPHPVVLYPLHTDGQKRYCSSGHWDTGFTTVQENVGKVRNTGIELSMSYMVLSRPQDRTFLTLSLRAAHNKNRVVKISDSMKAYNEKMDEMAESDSKLVTKYYDGVSMNAIWAVRSLGIDPATGREIYLTKDGVSTYEYRAEDMVVCGDNLPKLRGSFGINLGYKGFGLNVMCMYELGAKMYNETLVDRVENVNMSYAVDKRVLEGRWQKPGDKVRFRSLKQVWDPEKQAYKVDEKTYATSRFVQKKNELNISSINFSYDFFRHAFVKKMGMERLSVAFYMNDVAKLSTIKTERGLSYPFARNYNFSLQMTF</sequence>
<organism evidence="1 2">
    <name type="scientific">Butyricimonas virosa</name>
    <dbReference type="NCBI Taxonomy" id="544645"/>
    <lineage>
        <taxon>Bacteria</taxon>
        <taxon>Pseudomonadati</taxon>
        <taxon>Bacteroidota</taxon>
        <taxon>Bacteroidia</taxon>
        <taxon>Bacteroidales</taxon>
        <taxon>Odoribacteraceae</taxon>
        <taxon>Butyricimonas</taxon>
    </lineage>
</organism>
<dbReference type="AlphaFoldDB" id="A0A415QNM1"/>
<dbReference type="SUPFAM" id="SSF56935">
    <property type="entry name" value="Porins"/>
    <property type="match status" value="1"/>
</dbReference>